<protein>
    <submittedName>
        <fullName evidence="2">Uncharacterized protein</fullName>
    </submittedName>
</protein>
<organism evidence="2">
    <name type="scientific">Arundo donax</name>
    <name type="common">Giant reed</name>
    <name type="synonym">Donax arundinaceus</name>
    <dbReference type="NCBI Taxonomy" id="35708"/>
    <lineage>
        <taxon>Eukaryota</taxon>
        <taxon>Viridiplantae</taxon>
        <taxon>Streptophyta</taxon>
        <taxon>Embryophyta</taxon>
        <taxon>Tracheophyta</taxon>
        <taxon>Spermatophyta</taxon>
        <taxon>Magnoliopsida</taxon>
        <taxon>Liliopsida</taxon>
        <taxon>Poales</taxon>
        <taxon>Poaceae</taxon>
        <taxon>PACMAD clade</taxon>
        <taxon>Arundinoideae</taxon>
        <taxon>Arundineae</taxon>
        <taxon>Arundo</taxon>
    </lineage>
</organism>
<dbReference type="AlphaFoldDB" id="A0A0A9EUQ2"/>
<name>A0A0A9EUQ2_ARUDO</name>
<feature type="region of interest" description="Disordered" evidence="1">
    <location>
        <begin position="1"/>
        <end position="47"/>
    </location>
</feature>
<accession>A0A0A9EUQ2</accession>
<reference evidence="2" key="2">
    <citation type="journal article" date="2015" name="Data Brief">
        <title>Shoot transcriptome of the giant reed, Arundo donax.</title>
        <authorList>
            <person name="Barrero R.A."/>
            <person name="Guerrero F.D."/>
            <person name="Moolhuijzen P."/>
            <person name="Goolsby J.A."/>
            <person name="Tidwell J."/>
            <person name="Bellgard S.E."/>
            <person name="Bellgard M.I."/>
        </authorList>
    </citation>
    <scope>NUCLEOTIDE SEQUENCE</scope>
    <source>
        <tissue evidence="2">Shoot tissue taken approximately 20 cm above the soil surface</tissue>
    </source>
</reference>
<sequence length="47" mass="5361">MLPHSSQLRGRGRRSGRRQGPRSCRRGRSAVSCEEEDEHVGDQQLEL</sequence>
<reference evidence="2" key="1">
    <citation type="submission" date="2014-09" db="EMBL/GenBank/DDBJ databases">
        <authorList>
            <person name="Magalhaes I.L.F."/>
            <person name="Oliveira U."/>
            <person name="Santos F.R."/>
            <person name="Vidigal T.H.D.A."/>
            <person name="Brescovit A.D."/>
            <person name="Santos A.J."/>
        </authorList>
    </citation>
    <scope>NUCLEOTIDE SEQUENCE</scope>
    <source>
        <tissue evidence="2">Shoot tissue taken approximately 20 cm above the soil surface</tissue>
    </source>
</reference>
<feature type="compositionally biased region" description="Basic residues" evidence="1">
    <location>
        <begin position="10"/>
        <end position="28"/>
    </location>
</feature>
<dbReference type="EMBL" id="GBRH01196310">
    <property type="protein sequence ID" value="JAE01586.1"/>
    <property type="molecule type" value="Transcribed_RNA"/>
</dbReference>
<evidence type="ECO:0000256" key="1">
    <source>
        <dbReference type="SAM" id="MobiDB-lite"/>
    </source>
</evidence>
<proteinExistence type="predicted"/>
<evidence type="ECO:0000313" key="2">
    <source>
        <dbReference type="EMBL" id="JAE01586.1"/>
    </source>
</evidence>